<evidence type="ECO:0000313" key="2">
    <source>
        <dbReference type="EMBL" id="PPE04545.1"/>
    </source>
</evidence>
<accession>A0A8E2UAM2</accession>
<dbReference type="Proteomes" id="UP000239010">
    <property type="component" value="Unassembled WGS sequence"/>
</dbReference>
<keyword evidence="3" id="KW-1185">Reference proteome</keyword>
<organism evidence="2 3">
    <name type="scientific">Entomoplasma ellychniae</name>
    <dbReference type="NCBI Taxonomy" id="2114"/>
    <lineage>
        <taxon>Bacteria</taxon>
        <taxon>Bacillati</taxon>
        <taxon>Mycoplasmatota</taxon>
        <taxon>Mollicutes</taxon>
        <taxon>Entomoplasmatales</taxon>
        <taxon>Entomoplasmataceae</taxon>
        <taxon>Entomoplasma</taxon>
    </lineage>
</organism>
<dbReference type="PANTHER" id="PTHR37300:SF1">
    <property type="entry name" value="UPF0291 PROTEIN YNZC"/>
    <property type="match status" value="1"/>
</dbReference>
<dbReference type="EMBL" id="PHND01000001">
    <property type="protein sequence ID" value="PPE04545.1"/>
    <property type="molecule type" value="Genomic_DNA"/>
</dbReference>
<evidence type="ECO:0008006" key="4">
    <source>
        <dbReference type="Google" id="ProtNLM"/>
    </source>
</evidence>
<dbReference type="Pfam" id="PF05979">
    <property type="entry name" value="DUF896"/>
    <property type="match status" value="1"/>
</dbReference>
<evidence type="ECO:0000256" key="1">
    <source>
        <dbReference type="ARBA" id="ARBA00022490"/>
    </source>
</evidence>
<name>A0A8E2UAM2_9MOLU</name>
<dbReference type="InterPro" id="IPR009242">
    <property type="entry name" value="DUF896"/>
</dbReference>
<evidence type="ECO:0000313" key="3">
    <source>
        <dbReference type="Proteomes" id="UP000239010"/>
    </source>
</evidence>
<dbReference type="RefSeq" id="WP_219818097.1">
    <property type="nucleotide sequence ID" value="NZ_PHND01000001.1"/>
</dbReference>
<reference evidence="2 3" key="1">
    <citation type="submission" date="2017-11" db="EMBL/GenBank/DDBJ databases">
        <title>Genome sequence of Entomoplasma ellychniae ELCN-1 (ATCC 43707).</title>
        <authorList>
            <person name="Lo W.-S."/>
            <person name="Gasparich G.E."/>
            <person name="Kuo C.-H."/>
        </authorList>
    </citation>
    <scope>NUCLEOTIDE SEQUENCE [LARGE SCALE GENOMIC DNA]</scope>
    <source>
        <strain evidence="2 3">ELCN-1</strain>
    </source>
</reference>
<dbReference type="PANTHER" id="PTHR37300">
    <property type="entry name" value="UPF0291 PROTEIN CBO2609/CLC_2481"/>
    <property type="match status" value="1"/>
</dbReference>
<comment type="caution">
    <text evidence="2">The sequence shown here is derived from an EMBL/GenBank/DDBJ whole genome shotgun (WGS) entry which is preliminary data.</text>
</comment>
<dbReference type="Gene3D" id="1.10.287.540">
    <property type="entry name" value="Helix hairpin bin"/>
    <property type="match status" value="1"/>
</dbReference>
<dbReference type="SUPFAM" id="SSF158221">
    <property type="entry name" value="YnzC-like"/>
    <property type="match status" value="1"/>
</dbReference>
<dbReference type="AlphaFoldDB" id="A0A8E2UAM2"/>
<gene>
    <name evidence="2" type="ORF">EELLY_v1c02250</name>
</gene>
<keyword evidence="1" id="KW-0963">Cytoplasm</keyword>
<protein>
    <recommendedName>
        <fullName evidence="4">DUF896 family protein</fullName>
    </recommendedName>
</protein>
<sequence length="81" mass="9413">MKDTINMSMGEIIANINELVAIKKTRELTKEENIFREALKKVYISNFRAGLEQQILNTKVVNKKGEDITPKKIKEVRNEHK</sequence>
<proteinExistence type="predicted"/>